<protein>
    <submittedName>
        <fullName evidence="1">Four helix bundle protein</fullName>
    </submittedName>
</protein>
<gene>
    <name evidence="1" type="ORF">JIN83_14135</name>
</gene>
<organism evidence="1 2">
    <name type="scientific">Oceaniferula flava</name>
    <dbReference type="NCBI Taxonomy" id="2800421"/>
    <lineage>
        <taxon>Bacteria</taxon>
        <taxon>Pseudomonadati</taxon>
        <taxon>Verrucomicrobiota</taxon>
        <taxon>Verrucomicrobiia</taxon>
        <taxon>Verrucomicrobiales</taxon>
        <taxon>Verrucomicrobiaceae</taxon>
        <taxon>Oceaniferula</taxon>
    </lineage>
</organism>
<comment type="caution">
    <text evidence="1">The sequence shown here is derived from an EMBL/GenBank/DDBJ whole genome shotgun (WGS) entry which is preliminary data.</text>
</comment>
<dbReference type="InterPro" id="IPR012657">
    <property type="entry name" value="23S_rRNA-intervening_sequence"/>
</dbReference>
<dbReference type="PANTHER" id="PTHR38471:SF2">
    <property type="entry name" value="FOUR HELIX BUNDLE PROTEIN"/>
    <property type="match status" value="1"/>
</dbReference>
<dbReference type="Pfam" id="PF05635">
    <property type="entry name" value="23S_rRNA_IVP"/>
    <property type="match status" value="1"/>
</dbReference>
<keyword evidence="2" id="KW-1185">Reference proteome</keyword>
<dbReference type="RefSeq" id="WP_309490723.1">
    <property type="nucleotide sequence ID" value="NZ_JAENIG010000010.1"/>
</dbReference>
<proteinExistence type="predicted"/>
<dbReference type="AlphaFoldDB" id="A0AAE2VEQ1"/>
<reference evidence="1" key="1">
    <citation type="submission" date="2021-01" db="EMBL/GenBank/DDBJ databases">
        <title>Modified the classification status of verrucomicrobia.</title>
        <authorList>
            <person name="Feng X."/>
        </authorList>
    </citation>
    <scope>NUCLEOTIDE SEQUENCE</scope>
    <source>
        <strain evidence="1">5K15</strain>
    </source>
</reference>
<evidence type="ECO:0000313" key="1">
    <source>
        <dbReference type="EMBL" id="MBK1856109.1"/>
    </source>
</evidence>
<dbReference type="SUPFAM" id="SSF158446">
    <property type="entry name" value="IVS-encoded protein-like"/>
    <property type="match status" value="1"/>
</dbReference>
<dbReference type="NCBIfam" id="TIGR02436">
    <property type="entry name" value="four helix bundle protein"/>
    <property type="match status" value="1"/>
</dbReference>
<name>A0AAE2VEQ1_9BACT</name>
<dbReference type="PANTHER" id="PTHR38471">
    <property type="entry name" value="FOUR HELIX BUNDLE PROTEIN"/>
    <property type="match status" value="1"/>
</dbReference>
<evidence type="ECO:0000313" key="2">
    <source>
        <dbReference type="Proteomes" id="UP000634206"/>
    </source>
</evidence>
<dbReference type="CDD" id="cd16377">
    <property type="entry name" value="23S_rRNA_IVP_like"/>
    <property type="match status" value="1"/>
</dbReference>
<sequence>MPDSINNLEVYREAMTIGETVWSLVAQWDHFSKNAVGLQFVRSAGSIAANISEGHGRYHYKENIKFCHYSRGSLTETQTWIEKSVHRNLIPKEQGRELYQQLEILHKRLNAYITSIRKSATND</sequence>
<dbReference type="InterPro" id="IPR036583">
    <property type="entry name" value="23S_rRNA_IVS_sf"/>
</dbReference>
<accession>A0AAE2VEQ1</accession>
<dbReference type="Gene3D" id="1.20.1440.60">
    <property type="entry name" value="23S rRNA-intervening sequence"/>
    <property type="match status" value="1"/>
</dbReference>
<dbReference type="Proteomes" id="UP000634206">
    <property type="component" value="Unassembled WGS sequence"/>
</dbReference>
<dbReference type="EMBL" id="JAENIG010000010">
    <property type="protein sequence ID" value="MBK1856109.1"/>
    <property type="molecule type" value="Genomic_DNA"/>
</dbReference>